<proteinExistence type="inferred from homology"/>
<evidence type="ECO:0000256" key="2">
    <source>
        <dbReference type="ARBA" id="ARBA00022741"/>
    </source>
</evidence>
<dbReference type="SUPFAM" id="SSF55931">
    <property type="entry name" value="Glutamine synthetase/guanido kinase"/>
    <property type="match status" value="1"/>
</dbReference>
<dbReference type="EC" id="6.3.2.2" evidence="5"/>
<comment type="function">
    <text evidence="5">ATP-dependent carboxylate-amine ligase which exhibits weak glutamate--cysteine ligase activity.</text>
</comment>
<dbReference type="InterPro" id="IPR050141">
    <property type="entry name" value="GCL_type2/YbdK_subfam"/>
</dbReference>
<accession>A0A2J6X636</accession>
<dbReference type="InterPro" id="IPR014746">
    <property type="entry name" value="Gln_synth/guanido_kin_cat_dom"/>
</dbReference>
<gene>
    <name evidence="6" type="ORF">C0184_07240</name>
</gene>
<keyword evidence="3 5" id="KW-0067">ATP-binding</keyword>
<dbReference type="EMBL" id="PNIQ01000475">
    <property type="protein sequence ID" value="PMP82134.1"/>
    <property type="molecule type" value="Genomic_DNA"/>
</dbReference>
<comment type="similarity">
    <text evidence="5">Belongs to the glutamate--cysteine ligase type 2 family. YbdK subfamily.</text>
</comment>
<keyword evidence="1 5" id="KW-0436">Ligase</keyword>
<name>A0A2J6X636_9CHLR</name>
<reference evidence="6 7" key="1">
    <citation type="submission" date="2018-01" db="EMBL/GenBank/DDBJ databases">
        <title>Metagenomic assembled genomes from two thermal pools in the Uzon Caldera, Kamchatka, Russia.</title>
        <authorList>
            <person name="Wilkins L."/>
            <person name="Ettinger C."/>
        </authorList>
    </citation>
    <scope>NUCLEOTIDE SEQUENCE [LARGE SCALE GENOMIC DNA]</scope>
    <source>
        <strain evidence="6">ZAV-02</strain>
    </source>
</reference>
<dbReference type="GO" id="GO:0042398">
    <property type="term" value="P:modified amino acid biosynthetic process"/>
    <property type="evidence" value="ECO:0007669"/>
    <property type="project" value="InterPro"/>
</dbReference>
<dbReference type="GO" id="GO:0004357">
    <property type="term" value="F:glutamate-cysteine ligase activity"/>
    <property type="evidence" value="ECO:0007669"/>
    <property type="project" value="UniProtKB-EC"/>
</dbReference>
<dbReference type="AlphaFoldDB" id="A0A2J6X636"/>
<evidence type="ECO:0000256" key="4">
    <source>
        <dbReference type="ARBA" id="ARBA00048819"/>
    </source>
</evidence>
<sequence>MSVYNPNDADFAFTIGIEEEYQIVDPETRELRSYITQILEPGRTILREQIKPEMHQSIVEVGTRPCRTISEARAEIVRLRGAIAGLAARHNLRIVAAGTHPFSSWMQQEITPDERYRMVVGEMQEAALQLLIFGMHCHIGMPNNEVAIELMNVARYICPHLLALSTSSPFWMGRNTGFKSYRSVIFSTFPRTGIPPTFHSASEFERYVQLLINTGCIDNGKKIWWDLRPHPFFGTLEFRVCDIATRVEECLALAATMQALIVKFYTMFEENTTFRVYRRALINENKWRAQRWGLDGKLIDFGKRKEVEAKALVHEIVELVDDVVDMLGSRKEVEYLLTIVDQGTSADRQLRVFAETNDLKAVVDSLMNETIEGVPVMTFDAESSAQTAHS</sequence>
<dbReference type="PANTHER" id="PTHR36510:SF1">
    <property type="entry name" value="GLUTAMATE--CYSTEINE LIGASE 2-RELATED"/>
    <property type="match status" value="1"/>
</dbReference>
<dbReference type="PANTHER" id="PTHR36510">
    <property type="entry name" value="GLUTAMATE--CYSTEINE LIGASE 2-RELATED"/>
    <property type="match status" value="1"/>
</dbReference>
<evidence type="ECO:0000256" key="1">
    <source>
        <dbReference type="ARBA" id="ARBA00022598"/>
    </source>
</evidence>
<keyword evidence="2 5" id="KW-0547">Nucleotide-binding</keyword>
<dbReference type="Pfam" id="PF04107">
    <property type="entry name" value="GCS2"/>
    <property type="match status" value="1"/>
</dbReference>
<comment type="caution">
    <text evidence="6">The sequence shown here is derived from an EMBL/GenBank/DDBJ whole genome shotgun (WGS) entry which is preliminary data.</text>
</comment>
<evidence type="ECO:0000313" key="7">
    <source>
        <dbReference type="Proteomes" id="UP000243376"/>
    </source>
</evidence>
<dbReference type="InterPro" id="IPR006336">
    <property type="entry name" value="GCS2"/>
</dbReference>
<organism evidence="6 7">
    <name type="scientific">Chloroflexus aggregans</name>
    <dbReference type="NCBI Taxonomy" id="152260"/>
    <lineage>
        <taxon>Bacteria</taxon>
        <taxon>Bacillati</taxon>
        <taxon>Chloroflexota</taxon>
        <taxon>Chloroflexia</taxon>
        <taxon>Chloroflexales</taxon>
        <taxon>Chloroflexineae</taxon>
        <taxon>Chloroflexaceae</taxon>
        <taxon>Chloroflexus</taxon>
    </lineage>
</organism>
<evidence type="ECO:0000256" key="5">
    <source>
        <dbReference type="HAMAP-Rule" id="MF_01609"/>
    </source>
</evidence>
<dbReference type="GO" id="GO:0005524">
    <property type="term" value="F:ATP binding"/>
    <property type="evidence" value="ECO:0007669"/>
    <property type="project" value="UniProtKB-KW"/>
</dbReference>
<dbReference type="Gene3D" id="3.30.590.20">
    <property type="match status" value="1"/>
</dbReference>
<dbReference type="InterPro" id="IPR011793">
    <property type="entry name" value="YbdK"/>
</dbReference>
<dbReference type="NCBIfam" id="NF010039">
    <property type="entry name" value="PRK13515.1"/>
    <property type="match status" value="1"/>
</dbReference>
<comment type="catalytic activity">
    <reaction evidence="4 5">
        <text>L-cysteine + L-glutamate + ATP = gamma-L-glutamyl-L-cysteine + ADP + phosphate + H(+)</text>
        <dbReference type="Rhea" id="RHEA:13285"/>
        <dbReference type="ChEBI" id="CHEBI:15378"/>
        <dbReference type="ChEBI" id="CHEBI:29985"/>
        <dbReference type="ChEBI" id="CHEBI:30616"/>
        <dbReference type="ChEBI" id="CHEBI:35235"/>
        <dbReference type="ChEBI" id="CHEBI:43474"/>
        <dbReference type="ChEBI" id="CHEBI:58173"/>
        <dbReference type="ChEBI" id="CHEBI:456216"/>
        <dbReference type="EC" id="6.3.2.2"/>
    </reaction>
</comment>
<dbReference type="Proteomes" id="UP000243376">
    <property type="component" value="Unassembled WGS sequence"/>
</dbReference>
<dbReference type="NCBIfam" id="TIGR02050">
    <property type="entry name" value="gshA_cyan_rel"/>
    <property type="match status" value="1"/>
</dbReference>
<evidence type="ECO:0000313" key="6">
    <source>
        <dbReference type="EMBL" id="PMP82134.1"/>
    </source>
</evidence>
<dbReference type="HAMAP" id="MF_01609">
    <property type="entry name" value="Glu_cys_ligase_2"/>
    <property type="match status" value="1"/>
</dbReference>
<evidence type="ECO:0000256" key="3">
    <source>
        <dbReference type="ARBA" id="ARBA00022840"/>
    </source>
</evidence>
<protein>
    <recommendedName>
        <fullName evidence="5">Putative glutamate--cysteine ligase 2</fullName>
        <ecNumber evidence="5">6.3.2.2</ecNumber>
    </recommendedName>
    <alternativeName>
        <fullName evidence="5">Gamma-glutamylcysteine synthetase 2</fullName>
        <shortName evidence="5">GCS 2</shortName>
        <shortName evidence="5">Gamma-GCS 2</shortName>
    </alternativeName>
</protein>